<name>A0AA41G045_9EURY</name>
<accession>A0AA41G045</accession>
<dbReference type="Pfam" id="PF23959">
    <property type="entry name" value="DUF7288"/>
    <property type="match status" value="1"/>
</dbReference>
<dbReference type="Proteomes" id="UP001166304">
    <property type="component" value="Unassembled WGS sequence"/>
</dbReference>
<evidence type="ECO:0000313" key="1">
    <source>
        <dbReference type="EMBL" id="MBV0901806.1"/>
    </source>
</evidence>
<organism evidence="1 2">
    <name type="scientific">Haloarcula salina</name>
    <dbReference type="NCBI Taxonomy" id="1429914"/>
    <lineage>
        <taxon>Archaea</taxon>
        <taxon>Methanobacteriati</taxon>
        <taxon>Methanobacteriota</taxon>
        <taxon>Stenosarchaea group</taxon>
        <taxon>Halobacteria</taxon>
        <taxon>Halobacteriales</taxon>
        <taxon>Haloarculaceae</taxon>
        <taxon>Haloarcula</taxon>
    </lineage>
</organism>
<gene>
    <name evidence="1" type="ORF">KTS37_08385</name>
</gene>
<dbReference type="InterPro" id="IPR055712">
    <property type="entry name" value="DUF7288"/>
</dbReference>
<comment type="caution">
    <text evidence="1">The sequence shown here is derived from an EMBL/GenBank/DDBJ whole genome shotgun (WGS) entry which is preliminary data.</text>
</comment>
<evidence type="ECO:0000313" key="2">
    <source>
        <dbReference type="Proteomes" id="UP001166304"/>
    </source>
</evidence>
<dbReference type="EMBL" id="JAHQXE010000002">
    <property type="protein sequence ID" value="MBV0901806.1"/>
    <property type="molecule type" value="Genomic_DNA"/>
</dbReference>
<dbReference type="RefSeq" id="WP_162413000.1">
    <property type="nucleotide sequence ID" value="NZ_JAHQXE010000002.1"/>
</dbReference>
<protein>
    <submittedName>
        <fullName evidence="1">Uncharacterized protein</fullName>
    </submittedName>
</protein>
<keyword evidence="2" id="KW-1185">Reference proteome</keyword>
<sequence length="195" mass="21125">MRGQAHTLEAVIASLMLLSSLVFALQMTAVTPLSASTSSQHIENQQAATGKGVLTAAAEAGALKPALLFWNNSTRQFHGVTGQENFYTSGPPDNRFGEMLSRSFDQRGIAYNVYLDFVSPSGDIVPRRYVYNGVPTDNAVTATYTVTLSDDDPLYDADGTANETTLGDPGSTYLIPDTGRNHYNTVRVEVIAWRI</sequence>
<dbReference type="AlphaFoldDB" id="A0AA41G045"/>
<proteinExistence type="predicted"/>
<reference evidence="1" key="1">
    <citation type="submission" date="2021-06" db="EMBL/GenBank/DDBJ databases">
        <title>New haloarchaea isolates fom saline soil.</title>
        <authorList>
            <person name="Duran-Viseras A."/>
            <person name="Sanchez-Porro C.S."/>
            <person name="Ventosa A."/>
        </authorList>
    </citation>
    <scope>NUCLEOTIDE SEQUENCE</scope>
    <source>
        <strain evidence="1">JCM 18369</strain>
    </source>
</reference>